<evidence type="ECO:0000259" key="1">
    <source>
        <dbReference type="Pfam" id="PF00704"/>
    </source>
</evidence>
<dbReference type="InterPro" id="IPR017853">
    <property type="entry name" value="GH"/>
</dbReference>
<dbReference type="SUPFAM" id="SSF51445">
    <property type="entry name" value="(Trans)glycosidases"/>
    <property type="match status" value="1"/>
</dbReference>
<dbReference type="Pfam" id="PF00704">
    <property type="entry name" value="Glyco_hydro_18"/>
    <property type="match status" value="1"/>
</dbReference>
<dbReference type="AlphaFoldDB" id="A0AA39HY63"/>
<dbReference type="EMBL" id="JAUCMV010000003">
    <property type="protein sequence ID" value="KAK0414310.1"/>
    <property type="molecule type" value="Genomic_DNA"/>
</dbReference>
<dbReference type="InterPro" id="IPR001223">
    <property type="entry name" value="Glyco_hydro18_cat"/>
</dbReference>
<comment type="caution">
    <text evidence="2">The sequence shown here is derived from an EMBL/GenBank/DDBJ whole genome shotgun (WGS) entry which is preliminary data.</text>
</comment>
<dbReference type="GO" id="GO:0005975">
    <property type="term" value="P:carbohydrate metabolic process"/>
    <property type="evidence" value="ECO:0007669"/>
    <property type="project" value="InterPro"/>
</dbReference>
<feature type="domain" description="GH18" evidence="1">
    <location>
        <begin position="1"/>
        <end position="176"/>
    </location>
</feature>
<dbReference type="Gene3D" id="3.20.20.80">
    <property type="entry name" value="Glycosidases"/>
    <property type="match status" value="1"/>
</dbReference>
<dbReference type="InterPro" id="IPR029070">
    <property type="entry name" value="Chitinase_insertion_sf"/>
</dbReference>
<accession>A0AA39HY63</accession>
<evidence type="ECO:0000313" key="2">
    <source>
        <dbReference type="EMBL" id="KAK0414310.1"/>
    </source>
</evidence>
<keyword evidence="3" id="KW-1185">Reference proteome</keyword>
<dbReference type="Gene3D" id="3.10.50.10">
    <property type="match status" value="1"/>
</dbReference>
<proteinExistence type="predicted"/>
<sequence length="194" mass="21583">MDGIEISWTLSTLAHEEAQLLCYFLQKLRRTLRDIIIVAKITSQTALDGAYNMRCLNRNTDYVVLQDHHLNPSLEKIGQHPTMLNAPNSAGNQTSLSSFVNKLSGLGLLSTRMLLGVSAEGIRMNKKGAITVTNGTISQKEICYLMKSGFKFLDDEGVATLYRGNELVTFDNKKKCCHDGKFCVYAQFGRRGSL</sequence>
<dbReference type="Proteomes" id="UP001175271">
    <property type="component" value="Unassembled WGS sequence"/>
</dbReference>
<evidence type="ECO:0000313" key="3">
    <source>
        <dbReference type="Proteomes" id="UP001175271"/>
    </source>
</evidence>
<name>A0AA39HY63_9BILA</name>
<reference evidence="2" key="1">
    <citation type="submission" date="2023-06" db="EMBL/GenBank/DDBJ databases">
        <title>Genomic analysis of the entomopathogenic nematode Steinernema hermaphroditum.</title>
        <authorList>
            <person name="Schwarz E.M."/>
            <person name="Heppert J.K."/>
            <person name="Baniya A."/>
            <person name="Schwartz H.T."/>
            <person name="Tan C.-H."/>
            <person name="Antoshechkin I."/>
            <person name="Sternberg P.W."/>
            <person name="Goodrich-Blair H."/>
            <person name="Dillman A.R."/>
        </authorList>
    </citation>
    <scope>NUCLEOTIDE SEQUENCE</scope>
    <source>
        <strain evidence="2">PS9179</strain>
        <tissue evidence="2">Whole animal</tissue>
    </source>
</reference>
<organism evidence="2 3">
    <name type="scientific">Steinernema hermaphroditum</name>
    <dbReference type="NCBI Taxonomy" id="289476"/>
    <lineage>
        <taxon>Eukaryota</taxon>
        <taxon>Metazoa</taxon>
        <taxon>Ecdysozoa</taxon>
        <taxon>Nematoda</taxon>
        <taxon>Chromadorea</taxon>
        <taxon>Rhabditida</taxon>
        <taxon>Tylenchina</taxon>
        <taxon>Panagrolaimomorpha</taxon>
        <taxon>Strongyloidoidea</taxon>
        <taxon>Steinernematidae</taxon>
        <taxon>Steinernema</taxon>
    </lineage>
</organism>
<gene>
    <name evidence="2" type="ORF">QR680_007260</name>
</gene>
<protein>
    <recommendedName>
        <fullName evidence="1">GH18 domain-containing protein</fullName>
    </recommendedName>
</protein>